<evidence type="ECO:0000256" key="3">
    <source>
        <dbReference type="ARBA" id="ARBA00011826"/>
    </source>
</evidence>
<dbReference type="InterPro" id="IPR014012">
    <property type="entry name" value="HSA_dom"/>
</dbReference>
<name>A0A2V5IF31_9EURO</name>
<feature type="region of interest" description="Disordered" evidence="19">
    <location>
        <begin position="1"/>
        <end position="224"/>
    </location>
</feature>
<dbReference type="InterPro" id="IPR038718">
    <property type="entry name" value="SNF2-like_sf"/>
</dbReference>
<feature type="domain" description="Helicase C-terminal" evidence="21">
    <location>
        <begin position="1384"/>
        <end position="1534"/>
    </location>
</feature>
<evidence type="ECO:0000256" key="8">
    <source>
        <dbReference type="ARBA" id="ARBA00022840"/>
    </source>
</evidence>
<evidence type="ECO:0000256" key="15">
    <source>
        <dbReference type="ARBA" id="ARBA00037570"/>
    </source>
</evidence>
<evidence type="ECO:0000259" key="21">
    <source>
        <dbReference type="PROSITE" id="PS51194"/>
    </source>
</evidence>
<feature type="compositionally biased region" description="Basic and acidic residues" evidence="19">
    <location>
        <begin position="1595"/>
        <end position="1609"/>
    </location>
</feature>
<comment type="function">
    <text evidence="15">Catalytic component of the SWR1 complex which mediates the ATP-dependent exchange of histone H2A for the H2A variant HZT1 leading to transcriptional regulation of selected genes by chromatin remodeling.</text>
</comment>
<dbReference type="GO" id="GO:0000812">
    <property type="term" value="C:Swr1 complex"/>
    <property type="evidence" value="ECO:0007669"/>
    <property type="project" value="TreeGrafter"/>
</dbReference>
<dbReference type="InterPro" id="IPR027417">
    <property type="entry name" value="P-loop_NTPase"/>
</dbReference>
<evidence type="ECO:0000256" key="1">
    <source>
        <dbReference type="ARBA" id="ARBA00004123"/>
    </source>
</evidence>
<dbReference type="InterPro" id="IPR001650">
    <property type="entry name" value="Helicase_C-like"/>
</dbReference>
<dbReference type="PANTHER" id="PTHR45685">
    <property type="entry name" value="HELICASE SRCAP-RELATED"/>
    <property type="match status" value="1"/>
</dbReference>
<feature type="compositionally biased region" description="Basic residues" evidence="19">
    <location>
        <begin position="1690"/>
        <end position="1705"/>
    </location>
</feature>
<keyword evidence="11" id="KW-0238">DNA-binding</keyword>
<keyword evidence="7" id="KW-0347">Helicase</keyword>
<evidence type="ECO:0000256" key="6">
    <source>
        <dbReference type="ARBA" id="ARBA00022801"/>
    </source>
</evidence>
<reference evidence="23 24" key="1">
    <citation type="submission" date="2018-02" db="EMBL/GenBank/DDBJ databases">
        <title>The genomes of Aspergillus section Nigri reveals drivers in fungal speciation.</title>
        <authorList>
            <consortium name="DOE Joint Genome Institute"/>
            <person name="Vesth T.C."/>
            <person name="Nybo J."/>
            <person name="Theobald S."/>
            <person name="Brandl J."/>
            <person name="Frisvad J.C."/>
            <person name="Nielsen K.F."/>
            <person name="Lyhne E.K."/>
            <person name="Kogle M.E."/>
            <person name="Kuo A."/>
            <person name="Riley R."/>
            <person name="Clum A."/>
            <person name="Nolan M."/>
            <person name="Lipzen A."/>
            <person name="Salamov A."/>
            <person name="Henrissat B."/>
            <person name="Wiebenga A."/>
            <person name="De vries R.P."/>
            <person name="Grigoriev I.V."/>
            <person name="Mortensen U.H."/>
            <person name="Andersen M.R."/>
            <person name="Baker S.E."/>
        </authorList>
    </citation>
    <scope>NUCLEOTIDE SEQUENCE [LARGE SCALE GENOMIC DNA]</scope>
    <source>
        <strain evidence="23 24">CBS 114.80</strain>
    </source>
</reference>
<dbReference type="PROSITE" id="PS00690">
    <property type="entry name" value="DEAH_ATP_HELICASE"/>
    <property type="match status" value="1"/>
</dbReference>
<comment type="subcellular location">
    <subcellularLocation>
        <location evidence="1">Nucleus</location>
    </subcellularLocation>
</comment>
<dbReference type="PANTHER" id="PTHR45685:SF1">
    <property type="entry name" value="HELICASE SRCAP"/>
    <property type="match status" value="1"/>
</dbReference>
<dbReference type="InterPro" id="IPR050520">
    <property type="entry name" value="INO80/SWR1_helicase"/>
</dbReference>
<sequence>MQNGSPNGILLQDESVTPEIDAVPSDVLPTELPTPSATRDLNSAALPTEDDGPVADHPDGPPSKKRKLAGSTPSRRSSSRPASPPWKKAGHDGPTSFILDGRRKSSRVNALPLELQSPSDKRHTRAAQNKFVGKNVSGSSRGVASSPFATPTQPERNGRSIAGGAVINGSPRSTTTRRSTGRHSLASQSPAPKQLHTRTRSHSSSTSRRVSQGAVNGSSRHSRSALNTIIPATLEDEHNLGQEFEDDGYDCLGDSDEPVPRLRIKVKRPMIEIQHPSHVLPPRKFNSFKEWLDSDDGRIKDPTALAPADALEEALKRRRVALAAEPGGLLSPEVCSAFLPEQQEEPPQQYSHQDHLVAHVSYFKKLLDQEHRRHRNTARLFAQWCADAWRKRNKDPEDILREQQEEMRGKRKQMAKDLQKMFDLARAEVDRMRLARWEEERKAEDQQALDRAIKQSTMLFEKRRLEILGETGSDALDSSDGEQAESDGLSDDGGDGDDDDDDEDNMSSSDSESEDDNDVDDDEGLTAEELRLKYANLPEATVDSDHDSVVADDPASFGGGDISDTDHVLDGDGGLVDPPADARSDQYIELEEVDPVLMDDSEDESTDMDDDDMSSSDDEDESDEVDSEAESNNGPGLLGFFSAKDVALEQDSDGDEVTSDYDLETDAKTASAGEEEDEESEDPDEVSLVPNGPAKDSLPSPGRPQTSPAPGLSPGPASEPMLESTPGDNTPGDRTTPDFEMTDAVALETPDQIVEPELLPRPDSAQDNDHSELNGFPSKEPSSEASPGTVATKPSEPESVSSYETPEQQLPASESSAPGLKTPVPHLLRGTLREYQHFGLDWLAGLYTNNINGILADEMGLGKTIQTIALLAHLAVEHEVWGPHLVVVPTSVILNWEMEFKKWCPGFKIMTYYGNQEERRQKRKGWMDDTSWNVLITSYQLVLQDQQVLKRRSWHYMILDEAHNIKNFRSQRWQALLTFRTRARLLLTGTPLQNNLTELWSLLFFLMPSDSDEEGMEAFADLRNFSEWFRRPVEQILEHGRETMDDEAKQVVTKLHTVLRPYILRRLKADVEKQMPAKYEHVVYCRLSKRQRYLYDGFMSRAQTKETLASGNYLSIINCLMQLRKVCNHPDLFETRPISTSFAMPRSVVTEYEIKDLLVRRRLLYEHPLTKLDLDFLNLVPISREDISRRLADDSTRLMAYGPFNTLREQQYHRTNWQMIFDGSSVQSTLDALENESRKRRMAELERCLYFESKRHGRRPVYGSSLIEFLTADSKQRPTTNGPLRKRSLSDWLSSRSSVLASMILSIEERSQVMDGYVQRFACVTPAAVASGVTAAALTPIETRHLTNKERFPSYDPFHEAQMRLSIAFPDKRLLQYDCGKLQRLDKLLRDLKAGGHRALIFTQMTKMLDILEQFLNIHGHRYLRLDGTTKVEQRQILTDRFNNDNRILAFILSSRSGGLGINLTGADTVIFYDLDWNPAMDKQCQDRCHRIGQTRDVHIYRFVSEYTIESNILRKANQKRMLDDVVIQEGEFTTDYFTKLDVRDMISSEDVLEGQDEASAAMDRVLENRVSGSARVFEQAEDKEDIDAAKNAQKELEHADDGDFDDRTPGQTQAGTPLATSGLSTGPDEGGAVSRTPGPQLLTSPQIHAVDESVDVEAQFGHVDDYLLRFMEWNMKDEPLVLPADKSKSKSKKGKEHRLRKRRR</sequence>
<evidence type="ECO:0000313" key="24">
    <source>
        <dbReference type="Proteomes" id="UP000248817"/>
    </source>
</evidence>
<feature type="region of interest" description="Disordered" evidence="19">
    <location>
        <begin position="471"/>
        <end position="822"/>
    </location>
</feature>
<feature type="domain" description="Helicase ATP-binding" evidence="20">
    <location>
        <begin position="844"/>
        <end position="1009"/>
    </location>
</feature>
<dbReference type="SMART" id="SM00490">
    <property type="entry name" value="HELICc"/>
    <property type="match status" value="1"/>
</dbReference>
<evidence type="ECO:0000259" key="22">
    <source>
        <dbReference type="PROSITE" id="PS51204"/>
    </source>
</evidence>
<feature type="compositionally biased region" description="Low complexity" evidence="19">
    <location>
        <begin position="170"/>
        <end position="184"/>
    </location>
</feature>
<gene>
    <name evidence="23" type="ORF">BP00DRAFT_424605</name>
</gene>
<comment type="similarity">
    <text evidence="2">Belongs to the SNF2/RAD54 helicase family. SWR1 subfamily.</text>
</comment>
<feature type="domain" description="HSA" evidence="22">
    <location>
        <begin position="340"/>
        <end position="414"/>
    </location>
</feature>
<feature type="compositionally biased region" description="Acidic residues" evidence="19">
    <location>
        <begin position="648"/>
        <end position="664"/>
    </location>
</feature>
<dbReference type="Proteomes" id="UP000248817">
    <property type="component" value="Unassembled WGS sequence"/>
</dbReference>
<organism evidence="23 24">
    <name type="scientific">Aspergillus indologenus CBS 114.80</name>
    <dbReference type="NCBI Taxonomy" id="1450541"/>
    <lineage>
        <taxon>Eukaryota</taxon>
        <taxon>Fungi</taxon>
        <taxon>Dikarya</taxon>
        <taxon>Ascomycota</taxon>
        <taxon>Pezizomycotina</taxon>
        <taxon>Eurotiomycetes</taxon>
        <taxon>Eurotiomycetidae</taxon>
        <taxon>Eurotiales</taxon>
        <taxon>Aspergillaceae</taxon>
        <taxon>Aspergillus</taxon>
        <taxon>Aspergillus subgen. Circumdati</taxon>
    </lineage>
</organism>
<dbReference type="InterPro" id="IPR014001">
    <property type="entry name" value="Helicase_ATP-bd"/>
</dbReference>
<keyword evidence="6" id="KW-0378">Hydrolase</keyword>
<evidence type="ECO:0000256" key="19">
    <source>
        <dbReference type="SAM" id="MobiDB-lite"/>
    </source>
</evidence>
<feature type="compositionally biased region" description="Low complexity" evidence="19">
    <location>
        <begin position="708"/>
        <end position="720"/>
    </location>
</feature>
<feature type="compositionally biased region" description="Acidic residues" evidence="19">
    <location>
        <begin position="588"/>
        <end position="629"/>
    </location>
</feature>
<keyword evidence="9" id="KW-0156">Chromatin regulator</keyword>
<feature type="compositionally biased region" description="Polar residues" evidence="19">
    <location>
        <begin position="136"/>
        <end position="155"/>
    </location>
</feature>
<evidence type="ECO:0000313" key="23">
    <source>
        <dbReference type="EMBL" id="PYI32784.1"/>
    </source>
</evidence>
<dbReference type="FunFam" id="1.20.120.850:FF:000009">
    <property type="entry name" value="SNF2 family helicase/ATPase (Swr1)"/>
    <property type="match status" value="1"/>
</dbReference>
<keyword evidence="5" id="KW-0547">Nucleotide-binding</keyword>
<evidence type="ECO:0000256" key="13">
    <source>
        <dbReference type="ARBA" id="ARBA00023163"/>
    </source>
</evidence>
<dbReference type="Gene3D" id="3.40.50.300">
    <property type="entry name" value="P-loop containing nucleotide triphosphate hydrolases"/>
    <property type="match status" value="1"/>
</dbReference>
<evidence type="ECO:0000256" key="11">
    <source>
        <dbReference type="ARBA" id="ARBA00023125"/>
    </source>
</evidence>
<feature type="compositionally biased region" description="Low complexity" evidence="19">
    <location>
        <begin position="71"/>
        <end position="81"/>
    </location>
</feature>
<dbReference type="GO" id="GO:0016887">
    <property type="term" value="F:ATP hydrolysis activity"/>
    <property type="evidence" value="ECO:0007669"/>
    <property type="project" value="TreeGrafter"/>
</dbReference>
<evidence type="ECO:0000256" key="17">
    <source>
        <dbReference type="ARBA" id="ARBA00047995"/>
    </source>
</evidence>
<dbReference type="GO" id="GO:0042393">
    <property type="term" value="F:histone binding"/>
    <property type="evidence" value="ECO:0007669"/>
    <property type="project" value="TreeGrafter"/>
</dbReference>
<dbReference type="InterPro" id="IPR002464">
    <property type="entry name" value="DNA/RNA_helicase_DEAH_CS"/>
</dbReference>
<dbReference type="InterPro" id="IPR000330">
    <property type="entry name" value="SNF2_N"/>
</dbReference>
<dbReference type="PROSITE" id="PS51192">
    <property type="entry name" value="HELICASE_ATP_BIND_1"/>
    <property type="match status" value="1"/>
</dbReference>
<dbReference type="FunFam" id="3.40.50.300:FF:000655">
    <property type="entry name" value="Protein PHOTOPERIOD-INDEPENDENT EARLY FLOWERING 1"/>
    <property type="match status" value="1"/>
</dbReference>
<dbReference type="EC" id="3.6.4.12" evidence="4"/>
<feature type="compositionally biased region" description="Polar residues" evidence="19">
    <location>
        <begin position="1610"/>
        <end position="1625"/>
    </location>
</feature>
<proteinExistence type="inferred from homology"/>
<dbReference type="GO" id="GO:0006338">
    <property type="term" value="P:chromatin remodeling"/>
    <property type="evidence" value="ECO:0007669"/>
    <property type="project" value="TreeGrafter"/>
</dbReference>
<feature type="region of interest" description="Disordered" evidence="19">
    <location>
        <begin position="1595"/>
        <end position="1644"/>
    </location>
</feature>
<protein>
    <recommendedName>
        <fullName evidence="16">Helicase SWR1</fullName>
        <ecNumber evidence="4">3.6.4.12</ecNumber>
    </recommendedName>
    <alternativeName>
        <fullName evidence="18">Helicase swr1</fullName>
    </alternativeName>
</protein>
<dbReference type="CDD" id="cd18003">
    <property type="entry name" value="DEXQc_SRCAP"/>
    <property type="match status" value="1"/>
</dbReference>
<keyword evidence="13" id="KW-0804">Transcription</keyword>
<evidence type="ECO:0000256" key="18">
    <source>
        <dbReference type="ARBA" id="ARBA00074297"/>
    </source>
</evidence>
<dbReference type="InterPro" id="IPR049730">
    <property type="entry name" value="SNF2/RAD54-like_C"/>
</dbReference>
<evidence type="ECO:0000256" key="10">
    <source>
        <dbReference type="ARBA" id="ARBA00023015"/>
    </source>
</evidence>
<evidence type="ECO:0000256" key="5">
    <source>
        <dbReference type="ARBA" id="ARBA00022741"/>
    </source>
</evidence>
<feature type="region of interest" description="Disordered" evidence="19">
    <location>
        <begin position="1680"/>
        <end position="1705"/>
    </location>
</feature>
<dbReference type="Gene3D" id="3.40.50.10810">
    <property type="entry name" value="Tandem AAA-ATPase domain"/>
    <property type="match status" value="1"/>
</dbReference>
<dbReference type="Gene3D" id="1.20.120.850">
    <property type="entry name" value="SWI2/SNF2 ATPases, N-terminal domain"/>
    <property type="match status" value="1"/>
</dbReference>
<feature type="compositionally biased region" description="Polar residues" evidence="19">
    <location>
        <begin position="213"/>
        <end position="224"/>
    </location>
</feature>
<comment type="subunit">
    <text evidence="3">Component of the SWR1 chromatin-remodeling complex.</text>
</comment>
<dbReference type="FunFam" id="3.40.50.10810:FF:000005">
    <property type="entry name" value="Photoperiod-independent early flowering 1"/>
    <property type="match status" value="1"/>
</dbReference>
<evidence type="ECO:0000256" key="16">
    <source>
        <dbReference type="ARBA" id="ARBA00040599"/>
    </source>
</evidence>
<evidence type="ECO:0000256" key="2">
    <source>
        <dbReference type="ARBA" id="ARBA00009220"/>
    </source>
</evidence>
<keyword evidence="14" id="KW-0539">Nucleus</keyword>
<dbReference type="PROSITE" id="PS51194">
    <property type="entry name" value="HELICASE_CTER"/>
    <property type="match status" value="1"/>
</dbReference>
<keyword evidence="10" id="KW-0805">Transcription regulation</keyword>
<dbReference type="Pfam" id="PF00271">
    <property type="entry name" value="Helicase_C"/>
    <property type="match status" value="1"/>
</dbReference>
<feature type="compositionally biased region" description="Acidic residues" evidence="19">
    <location>
        <begin position="477"/>
        <end position="526"/>
    </location>
</feature>
<evidence type="ECO:0000259" key="20">
    <source>
        <dbReference type="PROSITE" id="PS51192"/>
    </source>
</evidence>
<evidence type="ECO:0000256" key="14">
    <source>
        <dbReference type="ARBA" id="ARBA00023242"/>
    </source>
</evidence>
<evidence type="ECO:0000256" key="4">
    <source>
        <dbReference type="ARBA" id="ARBA00012551"/>
    </source>
</evidence>
<dbReference type="GO" id="GO:0005524">
    <property type="term" value="F:ATP binding"/>
    <property type="evidence" value="ECO:0007669"/>
    <property type="project" value="UniProtKB-KW"/>
</dbReference>
<keyword evidence="8" id="KW-0067">ATP-binding</keyword>
<keyword evidence="12" id="KW-0010">Activator</keyword>
<evidence type="ECO:0000256" key="7">
    <source>
        <dbReference type="ARBA" id="ARBA00022806"/>
    </source>
</evidence>
<accession>A0A2V5IF31</accession>
<evidence type="ECO:0000256" key="12">
    <source>
        <dbReference type="ARBA" id="ARBA00023159"/>
    </source>
</evidence>
<dbReference type="Pfam" id="PF07529">
    <property type="entry name" value="HSA"/>
    <property type="match status" value="1"/>
</dbReference>
<keyword evidence="24" id="KW-1185">Reference proteome</keyword>
<dbReference type="PROSITE" id="PS51204">
    <property type="entry name" value="HSA"/>
    <property type="match status" value="1"/>
</dbReference>
<dbReference type="SMART" id="SM00487">
    <property type="entry name" value="DEXDc"/>
    <property type="match status" value="1"/>
</dbReference>
<dbReference type="SUPFAM" id="SSF52540">
    <property type="entry name" value="P-loop containing nucleoside triphosphate hydrolases"/>
    <property type="match status" value="2"/>
</dbReference>
<evidence type="ECO:0000256" key="9">
    <source>
        <dbReference type="ARBA" id="ARBA00022853"/>
    </source>
</evidence>
<feature type="compositionally biased region" description="Acidic residues" evidence="19">
    <location>
        <begin position="673"/>
        <end position="685"/>
    </location>
</feature>
<comment type="catalytic activity">
    <reaction evidence="17">
        <text>ATP + H2O = ADP + phosphate + H(+)</text>
        <dbReference type="Rhea" id="RHEA:13065"/>
        <dbReference type="ChEBI" id="CHEBI:15377"/>
        <dbReference type="ChEBI" id="CHEBI:15378"/>
        <dbReference type="ChEBI" id="CHEBI:30616"/>
        <dbReference type="ChEBI" id="CHEBI:43474"/>
        <dbReference type="ChEBI" id="CHEBI:456216"/>
        <dbReference type="EC" id="3.6.4.12"/>
    </reaction>
</comment>
<dbReference type="GO" id="GO:0003678">
    <property type="term" value="F:DNA helicase activity"/>
    <property type="evidence" value="ECO:0007669"/>
    <property type="project" value="UniProtKB-EC"/>
</dbReference>
<dbReference type="Pfam" id="PF00176">
    <property type="entry name" value="SNF2-rel_dom"/>
    <property type="match status" value="1"/>
</dbReference>
<dbReference type="CDD" id="cd18793">
    <property type="entry name" value="SF2_C_SNF"/>
    <property type="match status" value="1"/>
</dbReference>
<dbReference type="GO" id="GO:0003677">
    <property type="term" value="F:DNA binding"/>
    <property type="evidence" value="ECO:0007669"/>
    <property type="project" value="UniProtKB-KW"/>
</dbReference>
<dbReference type="EMBL" id="KZ825489">
    <property type="protein sequence ID" value="PYI32784.1"/>
    <property type="molecule type" value="Genomic_DNA"/>
</dbReference>
<feature type="compositionally biased region" description="Polar residues" evidence="19">
    <location>
        <begin position="798"/>
        <end position="816"/>
    </location>
</feature>